<evidence type="ECO:0000259" key="1">
    <source>
        <dbReference type="Pfam" id="PF08242"/>
    </source>
</evidence>
<dbReference type="SUPFAM" id="SSF53335">
    <property type="entry name" value="S-adenosyl-L-methionine-dependent methyltransferases"/>
    <property type="match status" value="1"/>
</dbReference>
<dbReference type="Gene3D" id="3.40.50.150">
    <property type="entry name" value="Vaccinia Virus protein VP39"/>
    <property type="match status" value="1"/>
</dbReference>
<dbReference type="CDD" id="cd02440">
    <property type="entry name" value="AdoMet_MTases"/>
    <property type="match status" value="1"/>
</dbReference>
<keyword evidence="2" id="KW-0808">Transferase</keyword>
<gene>
    <name evidence="2" type="ORF">AWJ14_20140</name>
</gene>
<protein>
    <submittedName>
        <fullName evidence="2">Methylase</fullName>
    </submittedName>
</protein>
<dbReference type="RefSeq" id="WP_066182518.1">
    <property type="nucleotide sequence ID" value="NZ_LQZT01000042.1"/>
</dbReference>
<evidence type="ECO:0000313" key="2">
    <source>
        <dbReference type="EMBL" id="OCW56396.1"/>
    </source>
</evidence>
<accession>A0A1C1YSH4</accession>
<dbReference type="GO" id="GO:0032259">
    <property type="term" value="P:methylation"/>
    <property type="evidence" value="ECO:0007669"/>
    <property type="project" value="UniProtKB-KW"/>
</dbReference>
<dbReference type="Pfam" id="PF08242">
    <property type="entry name" value="Methyltransf_12"/>
    <property type="match status" value="1"/>
</dbReference>
<dbReference type="OrthoDB" id="8385759at2"/>
<organism evidence="2 3">
    <name type="scientific">Hoeflea olei</name>
    <dbReference type="NCBI Taxonomy" id="1480615"/>
    <lineage>
        <taxon>Bacteria</taxon>
        <taxon>Pseudomonadati</taxon>
        <taxon>Pseudomonadota</taxon>
        <taxon>Alphaproteobacteria</taxon>
        <taxon>Hyphomicrobiales</taxon>
        <taxon>Rhizobiaceae</taxon>
        <taxon>Hoeflea</taxon>
    </lineage>
</organism>
<comment type="caution">
    <text evidence="2">The sequence shown here is derived from an EMBL/GenBank/DDBJ whole genome shotgun (WGS) entry which is preliminary data.</text>
</comment>
<dbReference type="STRING" id="1480615.AWJ14_20140"/>
<keyword evidence="3" id="KW-1185">Reference proteome</keyword>
<reference evidence="2 3" key="1">
    <citation type="submission" date="2015-12" db="EMBL/GenBank/DDBJ databases">
        <authorList>
            <person name="Shamseldin A."/>
            <person name="Moawad H."/>
            <person name="Abd El-Rahim W.M."/>
            <person name="Sadowsky M.J."/>
        </authorList>
    </citation>
    <scope>NUCLEOTIDE SEQUENCE [LARGE SCALE GENOMIC DNA]</scope>
    <source>
        <strain evidence="2 3">JC234</strain>
    </source>
</reference>
<keyword evidence="2" id="KW-0489">Methyltransferase</keyword>
<dbReference type="GO" id="GO:0008168">
    <property type="term" value="F:methyltransferase activity"/>
    <property type="evidence" value="ECO:0007669"/>
    <property type="project" value="UniProtKB-KW"/>
</dbReference>
<dbReference type="Proteomes" id="UP000094795">
    <property type="component" value="Unassembled WGS sequence"/>
</dbReference>
<dbReference type="EMBL" id="LQZT01000042">
    <property type="protein sequence ID" value="OCW56396.1"/>
    <property type="molecule type" value="Genomic_DNA"/>
</dbReference>
<evidence type="ECO:0000313" key="3">
    <source>
        <dbReference type="Proteomes" id="UP000094795"/>
    </source>
</evidence>
<dbReference type="InterPro" id="IPR029063">
    <property type="entry name" value="SAM-dependent_MTases_sf"/>
</dbReference>
<proteinExistence type="predicted"/>
<name>A0A1C1YSH4_9HYPH</name>
<sequence>MTTQRDVAVAANRMAWNASAARHRDSADWQRQLSGFADPGFSTFDPVITQVLERSGVKGTRAVQICCNNGREVLSLMALGAAEATGIDQSDGFIAQAEELRAVSPHGGHCRLLRANVYDLPEDLQGGFDLALITIGVLNWMPDLAAFFEVAASLLAPGGTLVIYETHPVLEMFEPHAEDPFRMSESYFRTEPIVGEEEIVYDGAATGKASPSYWYFHTMGEIVTSCIRAGLRITELVEYPHSNREVDYDIYRDQAAQLPLCYTLTASKA</sequence>
<dbReference type="InterPro" id="IPR013217">
    <property type="entry name" value="Methyltransf_12"/>
</dbReference>
<dbReference type="AlphaFoldDB" id="A0A1C1YSH4"/>
<feature type="domain" description="Methyltransferase type 12" evidence="1">
    <location>
        <begin position="65"/>
        <end position="161"/>
    </location>
</feature>